<name>A0AA39TJT9_9AGAR</name>
<keyword evidence="2" id="KW-1133">Transmembrane helix</keyword>
<gene>
    <name evidence="4" type="ORF">EDD18DRAFT_1414804</name>
</gene>
<keyword evidence="2" id="KW-0812">Transmembrane</keyword>
<feature type="region of interest" description="Disordered" evidence="1">
    <location>
        <begin position="1"/>
        <end position="44"/>
    </location>
</feature>
<dbReference type="AlphaFoldDB" id="A0AA39TJT9"/>
<protein>
    <recommendedName>
        <fullName evidence="3">DUF6535 domain-containing protein</fullName>
    </recommendedName>
</protein>
<feature type="transmembrane region" description="Helical" evidence="2">
    <location>
        <begin position="131"/>
        <end position="152"/>
    </location>
</feature>
<feature type="transmembrane region" description="Helical" evidence="2">
    <location>
        <begin position="213"/>
        <end position="235"/>
    </location>
</feature>
<dbReference type="Proteomes" id="UP001175228">
    <property type="component" value="Unassembled WGS sequence"/>
</dbReference>
<dbReference type="InterPro" id="IPR045338">
    <property type="entry name" value="DUF6535"/>
</dbReference>
<feature type="compositionally biased region" description="Basic and acidic residues" evidence="1">
    <location>
        <begin position="1"/>
        <end position="13"/>
    </location>
</feature>
<evidence type="ECO:0000259" key="3">
    <source>
        <dbReference type="Pfam" id="PF20153"/>
    </source>
</evidence>
<feature type="domain" description="DUF6535" evidence="3">
    <location>
        <begin position="107"/>
        <end position="250"/>
    </location>
</feature>
<keyword evidence="5" id="KW-1185">Reference proteome</keyword>
<comment type="caution">
    <text evidence="4">The sequence shown here is derived from an EMBL/GenBank/DDBJ whole genome shotgun (WGS) entry which is preliminary data.</text>
</comment>
<sequence>MSNLKSRQDRVSVCEDTETNSEGIGSGEGPHNLAEQEVEPDEVAGWQDEDEAPVSVLLPSANAASAKVFGMKRSNPMVNKGNDMYDYEQKYPKDARYKETTLNARVWRVHEDESKKHDVTMVGTAWDDLDLLLVFAGLFSAIITTFVTQMYQNLQPDYAAMSASLLYESILVQCAIANGSLVDSITPSLLNPIIAFVPATMDVWVNGLWFTSLFLSLTTTLIAFLVNHCLCYYAALSSGTPRNWSLTCQF</sequence>
<evidence type="ECO:0000313" key="4">
    <source>
        <dbReference type="EMBL" id="KAK0492176.1"/>
    </source>
</evidence>
<dbReference type="Pfam" id="PF20153">
    <property type="entry name" value="DUF6535"/>
    <property type="match status" value="1"/>
</dbReference>
<dbReference type="EMBL" id="JAUEPU010000031">
    <property type="protein sequence ID" value="KAK0492176.1"/>
    <property type="molecule type" value="Genomic_DNA"/>
</dbReference>
<evidence type="ECO:0000256" key="2">
    <source>
        <dbReference type="SAM" id="Phobius"/>
    </source>
</evidence>
<organism evidence="4 5">
    <name type="scientific">Armillaria luteobubalina</name>
    <dbReference type="NCBI Taxonomy" id="153913"/>
    <lineage>
        <taxon>Eukaryota</taxon>
        <taxon>Fungi</taxon>
        <taxon>Dikarya</taxon>
        <taxon>Basidiomycota</taxon>
        <taxon>Agaricomycotina</taxon>
        <taxon>Agaricomycetes</taxon>
        <taxon>Agaricomycetidae</taxon>
        <taxon>Agaricales</taxon>
        <taxon>Marasmiineae</taxon>
        <taxon>Physalacriaceae</taxon>
        <taxon>Armillaria</taxon>
    </lineage>
</organism>
<reference evidence="4" key="1">
    <citation type="submission" date="2023-06" db="EMBL/GenBank/DDBJ databases">
        <authorList>
            <consortium name="Lawrence Berkeley National Laboratory"/>
            <person name="Ahrendt S."/>
            <person name="Sahu N."/>
            <person name="Indic B."/>
            <person name="Wong-Bajracharya J."/>
            <person name="Merenyi Z."/>
            <person name="Ke H.-M."/>
            <person name="Monk M."/>
            <person name="Kocsube S."/>
            <person name="Drula E."/>
            <person name="Lipzen A."/>
            <person name="Balint B."/>
            <person name="Henrissat B."/>
            <person name="Andreopoulos B."/>
            <person name="Martin F.M."/>
            <person name="Harder C.B."/>
            <person name="Rigling D."/>
            <person name="Ford K.L."/>
            <person name="Foster G.D."/>
            <person name="Pangilinan J."/>
            <person name="Papanicolaou A."/>
            <person name="Barry K."/>
            <person name="LaButti K."/>
            <person name="Viragh M."/>
            <person name="Koriabine M."/>
            <person name="Yan M."/>
            <person name="Riley R."/>
            <person name="Champramary S."/>
            <person name="Plett K.L."/>
            <person name="Tsai I.J."/>
            <person name="Slot J."/>
            <person name="Sipos G."/>
            <person name="Plett J."/>
            <person name="Nagy L.G."/>
            <person name="Grigoriev I.V."/>
        </authorList>
    </citation>
    <scope>NUCLEOTIDE SEQUENCE</scope>
    <source>
        <strain evidence="4">HWK02</strain>
    </source>
</reference>
<proteinExistence type="predicted"/>
<evidence type="ECO:0000313" key="5">
    <source>
        <dbReference type="Proteomes" id="UP001175228"/>
    </source>
</evidence>
<keyword evidence="2" id="KW-0472">Membrane</keyword>
<accession>A0AA39TJT9</accession>
<evidence type="ECO:0000256" key="1">
    <source>
        <dbReference type="SAM" id="MobiDB-lite"/>
    </source>
</evidence>